<organism evidence="5 6">
    <name type="scientific">Sediminitomix flava</name>
    <dbReference type="NCBI Taxonomy" id="379075"/>
    <lineage>
        <taxon>Bacteria</taxon>
        <taxon>Pseudomonadati</taxon>
        <taxon>Bacteroidota</taxon>
        <taxon>Cytophagia</taxon>
        <taxon>Cytophagales</taxon>
        <taxon>Flammeovirgaceae</taxon>
        <taxon>Sediminitomix</taxon>
    </lineage>
</organism>
<comment type="caution">
    <text evidence="5">The sequence shown here is derived from an EMBL/GenBank/DDBJ whole genome shotgun (WGS) entry which is preliminary data.</text>
</comment>
<dbReference type="RefSeq" id="WP_109622810.1">
    <property type="nucleotide sequence ID" value="NZ_QGDO01000010.1"/>
</dbReference>
<evidence type="ECO:0000256" key="1">
    <source>
        <dbReference type="ARBA" id="ARBA00009865"/>
    </source>
</evidence>
<dbReference type="GO" id="GO:0005975">
    <property type="term" value="P:carbohydrate metabolic process"/>
    <property type="evidence" value="ECO:0007669"/>
    <property type="project" value="InterPro"/>
</dbReference>
<keyword evidence="6" id="KW-1185">Reference proteome</keyword>
<evidence type="ECO:0000256" key="2">
    <source>
        <dbReference type="ARBA" id="ARBA00022801"/>
    </source>
</evidence>
<dbReference type="Gene3D" id="2.115.10.20">
    <property type="entry name" value="Glycosyl hydrolase domain, family 43"/>
    <property type="match status" value="1"/>
</dbReference>
<proteinExistence type="inferred from homology"/>
<accession>A0A315YZL2</accession>
<dbReference type="AlphaFoldDB" id="A0A315YZL2"/>
<protein>
    <submittedName>
        <fullName evidence="5">Glycosyl hydrolase family 43</fullName>
    </submittedName>
</protein>
<sequence>MKSAYQYISQFLLWGAVLASSCALHKEENQKIVWENPIREGINPYGMKDFFIYPEGESYYMVGTEYPDPFQATEGLQLYKADQFNTWKVAKLLIEKAKIPANAWYKDEWKAPEIHKIRGKYYLSFNGRNNTINPYKKHGFGLAVADKIDGLYQVLTSDAPLLECNNATLVEAADGSVYILYDMDGRIYSVELDIENAKLKAEPKELLGPSTLAKNYKYLDAPQVTKKGDTYHLLCSQFYGGYVVKVNHMTSKHPLGPWKWEADNPLYTFLEAEADLEVKMPYPTTHGYAPPTQVIFSNQLFRGKNDNYFIAYHSSEKYSEPYLCIEPVLMSGNQITIIQAKERKQKVALR</sequence>
<dbReference type="InterPro" id="IPR051795">
    <property type="entry name" value="Glycosyl_Hydrlase_43"/>
</dbReference>
<gene>
    <name evidence="5" type="ORF">BC781_11066</name>
</gene>
<dbReference type="SUPFAM" id="SSF75005">
    <property type="entry name" value="Arabinanase/levansucrase/invertase"/>
    <property type="match status" value="1"/>
</dbReference>
<dbReference type="GO" id="GO:0004553">
    <property type="term" value="F:hydrolase activity, hydrolyzing O-glycosyl compounds"/>
    <property type="evidence" value="ECO:0007669"/>
    <property type="project" value="InterPro"/>
</dbReference>
<dbReference type="OrthoDB" id="1016412at2"/>
<evidence type="ECO:0000313" key="5">
    <source>
        <dbReference type="EMBL" id="PWJ35025.1"/>
    </source>
</evidence>
<evidence type="ECO:0000256" key="4">
    <source>
        <dbReference type="RuleBase" id="RU361187"/>
    </source>
</evidence>
<evidence type="ECO:0000256" key="3">
    <source>
        <dbReference type="ARBA" id="ARBA00023295"/>
    </source>
</evidence>
<comment type="similarity">
    <text evidence="1 4">Belongs to the glycosyl hydrolase 43 family.</text>
</comment>
<dbReference type="InterPro" id="IPR023296">
    <property type="entry name" value="Glyco_hydro_beta-prop_sf"/>
</dbReference>
<dbReference type="EMBL" id="QGDO01000010">
    <property type="protein sequence ID" value="PWJ35025.1"/>
    <property type="molecule type" value="Genomic_DNA"/>
</dbReference>
<reference evidence="5 6" key="1">
    <citation type="submission" date="2018-03" db="EMBL/GenBank/DDBJ databases">
        <title>Genomic Encyclopedia of Archaeal and Bacterial Type Strains, Phase II (KMG-II): from individual species to whole genera.</title>
        <authorList>
            <person name="Goeker M."/>
        </authorList>
    </citation>
    <scope>NUCLEOTIDE SEQUENCE [LARGE SCALE GENOMIC DNA]</scope>
    <source>
        <strain evidence="5 6">DSM 28229</strain>
    </source>
</reference>
<evidence type="ECO:0000313" key="6">
    <source>
        <dbReference type="Proteomes" id="UP000245535"/>
    </source>
</evidence>
<keyword evidence="3 4" id="KW-0326">Glycosidase</keyword>
<dbReference type="PANTHER" id="PTHR42812:SF12">
    <property type="entry name" value="BETA-XYLOSIDASE-RELATED"/>
    <property type="match status" value="1"/>
</dbReference>
<dbReference type="PANTHER" id="PTHR42812">
    <property type="entry name" value="BETA-XYLOSIDASE"/>
    <property type="match status" value="1"/>
</dbReference>
<keyword evidence="2 4" id="KW-0378">Hydrolase</keyword>
<name>A0A315YZL2_SEDFL</name>
<dbReference type="InterPro" id="IPR006710">
    <property type="entry name" value="Glyco_hydro_43"/>
</dbReference>
<dbReference type="Proteomes" id="UP000245535">
    <property type="component" value="Unassembled WGS sequence"/>
</dbReference>
<dbReference type="Pfam" id="PF04616">
    <property type="entry name" value="Glyco_hydro_43"/>
    <property type="match status" value="1"/>
</dbReference>
<dbReference type="PROSITE" id="PS51257">
    <property type="entry name" value="PROKAR_LIPOPROTEIN"/>
    <property type="match status" value="1"/>
</dbReference>